<dbReference type="PANTHER" id="PTHR22948:SF76">
    <property type="entry name" value="FI20010P1-RELATED"/>
    <property type="match status" value="1"/>
</dbReference>
<dbReference type="EMBL" id="MTYJ01000022">
    <property type="protein sequence ID" value="OQV21599.1"/>
    <property type="molecule type" value="Genomic_DNA"/>
</dbReference>
<keyword evidence="4" id="KW-1185">Reference proteome</keyword>
<protein>
    <recommendedName>
        <fullName evidence="2">Tudor domain-containing protein</fullName>
    </recommendedName>
</protein>
<feature type="compositionally biased region" description="Polar residues" evidence="1">
    <location>
        <begin position="135"/>
        <end position="167"/>
    </location>
</feature>
<evidence type="ECO:0000259" key="2">
    <source>
        <dbReference type="PROSITE" id="PS50304"/>
    </source>
</evidence>
<feature type="region of interest" description="Disordered" evidence="1">
    <location>
        <begin position="1"/>
        <end position="44"/>
    </location>
</feature>
<dbReference type="InterPro" id="IPR050621">
    <property type="entry name" value="Tudor_domain_containing"/>
</dbReference>
<evidence type="ECO:0000256" key="1">
    <source>
        <dbReference type="SAM" id="MobiDB-lite"/>
    </source>
</evidence>
<dbReference type="SUPFAM" id="SSF63748">
    <property type="entry name" value="Tudor/PWWP/MBT"/>
    <property type="match status" value="2"/>
</dbReference>
<organism evidence="3 4">
    <name type="scientific">Hypsibius exemplaris</name>
    <name type="common">Freshwater tardigrade</name>
    <dbReference type="NCBI Taxonomy" id="2072580"/>
    <lineage>
        <taxon>Eukaryota</taxon>
        <taxon>Metazoa</taxon>
        <taxon>Ecdysozoa</taxon>
        <taxon>Tardigrada</taxon>
        <taxon>Eutardigrada</taxon>
        <taxon>Parachela</taxon>
        <taxon>Hypsibioidea</taxon>
        <taxon>Hypsibiidae</taxon>
        <taxon>Hypsibius</taxon>
    </lineage>
</organism>
<accession>A0A1W0X289</accession>
<dbReference type="SMART" id="SM00333">
    <property type="entry name" value="TUDOR"/>
    <property type="match status" value="2"/>
</dbReference>
<dbReference type="PANTHER" id="PTHR22948">
    <property type="entry name" value="TUDOR DOMAIN CONTAINING PROTEIN"/>
    <property type="match status" value="1"/>
</dbReference>
<feature type="domain" description="Tudor" evidence="2">
    <location>
        <begin position="488"/>
        <end position="547"/>
    </location>
</feature>
<dbReference type="OrthoDB" id="9995375at2759"/>
<dbReference type="AlphaFoldDB" id="A0A1W0X289"/>
<dbReference type="PROSITE" id="PS50304">
    <property type="entry name" value="TUDOR"/>
    <property type="match status" value="1"/>
</dbReference>
<dbReference type="Pfam" id="PF00567">
    <property type="entry name" value="TUDOR"/>
    <property type="match status" value="2"/>
</dbReference>
<sequence length="615" mass="68084">MHQSRHPSSALSSGRVSEPTSNESTEMEERGSIQTGRPFGKATTGLIRKTSVISRMGANGRPIVHKRTRTDVVTDDEGNIVTETTEEHFVGGVEAPPIHSGIGENYFPPQLPPVRPHFGGHQNSSELLEDDGNNRSHVISPNDSESSGYCGSVTSGEAAAGQNQSRLTRSKPANRWVPDPVVKFGLLTPRADSFGKAFEFPCSSTTTAGNPFADLKKFGDELTKLMPTLTTHRSEASMDIYVTHYDAYNSLWIWASSLGSGLAVQEIMKDYSEGLGLILMAQMPVVPNSLAENQAVIVYSMNQGTYCRGLVMRVTPDLSSAYVRLIDYGRIELILVGKIVRMPDGVMDTLPNICRRARMREIDYGFQPHAPEDFEMDFAKVINSSSLCGWILDSDYAEEFLEVDLEYGKYRNSANRKLAELGFRRPLLILPERSAKSVLPGKKCVRLMEVYDDSTFYVWNGPGQNIREDIHRMSNTMTDVFGEMEEPTTIPEPGVLVAVLNDDKWYRARVESVDYGGTCSVFFVDFGRRGKTTFQNVRPLDYSSVDLPAFALRCRAISTVGPEKGGQLARLKEHVGTHVQLDIKKFHPADTDLVRGSDEDEADVEVSIVQQASST</sequence>
<dbReference type="CDD" id="cd20379">
    <property type="entry name" value="Tudor_dTUD-like"/>
    <property type="match status" value="2"/>
</dbReference>
<gene>
    <name evidence="3" type="ORF">BV898_04498</name>
</gene>
<feature type="region of interest" description="Disordered" evidence="1">
    <location>
        <begin position="114"/>
        <end position="172"/>
    </location>
</feature>
<reference evidence="4" key="1">
    <citation type="submission" date="2017-01" db="EMBL/GenBank/DDBJ databases">
        <title>Comparative genomics of anhydrobiosis in the tardigrade Hypsibius dujardini.</title>
        <authorList>
            <person name="Yoshida Y."/>
            <person name="Koutsovoulos G."/>
            <person name="Laetsch D."/>
            <person name="Stevens L."/>
            <person name="Kumar S."/>
            <person name="Horikawa D."/>
            <person name="Ishino K."/>
            <person name="Komine S."/>
            <person name="Tomita M."/>
            <person name="Blaxter M."/>
            <person name="Arakawa K."/>
        </authorList>
    </citation>
    <scope>NUCLEOTIDE SEQUENCE [LARGE SCALE GENOMIC DNA]</scope>
    <source>
        <strain evidence="4">Z151</strain>
    </source>
</reference>
<comment type="caution">
    <text evidence="3">The sequence shown here is derived from an EMBL/GenBank/DDBJ whole genome shotgun (WGS) entry which is preliminary data.</text>
</comment>
<proteinExistence type="predicted"/>
<dbReference type="InterPro" id="IPR002999">
    <property type="entry name" value="Tudor"/>
</dbReference>
<name>A0A1W0X289_HYPEX</name>
<evidence type="ECO:0000313" key="4">
    <source>
        <dbReference type="Proteomes" id="UP000192578"/>
    </source>
</evidence>
<dbReference type="Proteomes" id="UP000192578">
    <property type="component" value="Unassembled WGS sequence"/>
</dbReference>
<feature type="compositionally biased region" description="Polar residues" evidence="1">
    <location>
        <begin position="1"/>
        <end position="24"/>
    </location>
</feature>
<dbReference type="Gene3D" id="2.30.30.140">
    <property type="match status" value="2"/>
</dbReference>
<evidence type="ECO:0000313" key="3">
    <source>
        <dbReference type="EMBL" id="OQV21599.1"/>
    </source>
</evidence>